<accession>A0A919IB50</accession>
<dbReference type="Gene3D" id="1.10.150.240">
    <property type="entry name" value="Putative phosphatase, domain 2"/>
    <property type="match status" value="1"/>
</dbReference>
<comment type="caution">
    <text evidence="1">The sequence shown here is derived from an EMBL/GenBank/DDBJ whole genome shotgun (WGS) entry which is preliminary data.</text>
</comment>
<dbReference type="Gene3D" id="3.40.50.1000">
    <property type="entry name" value="HAD superfamily/HAD-like"/>
    <property type="match status" value="1"/>
</dbReference>
<gene>
    <name evidence="1" type="ORF">Acy02nite_07160</name>
</gene>
<name>A0A919IB50_9ACTN</name>
<dbReference type="InterPro" id="IPR036412">
    <property type="entry name" value="HAD-like_sf"/>
</dbReference>
<dbReference type="PANTHER" id="PTHR43481">
    <property type="entry name" value="FRUCTOSE-1-PHOSPHATE PHOSPHATASE"/>
    <property type="match status" value="1"/>
</dbReference>
<dbReference type="InterPro" id="IPR051806">
    <property type="entry name" value="HAD-like_SPP"/>
</dbReference>
<dbReference type="Proteomes" id="UP000619479">
    <property type="component" value="Unassembled WGS sequence"/>
</dbReference>
<protein>
    <submittedName>
        <fullName evidence="1">Haloacid dehalogenase</fullName>
    </submittedName>
</protein>
<dbReference type="NCBIfam" id="TIGR01509">
    <property type="entry name" value="HAD-SF-IA-v3"/>
    <property type="match status" value="1"/>
</dbReference>
<proteinExistence type="predicted"/>
<organism evidence="1 2">
    <name type="scientific">Actinoplanes cyaneus</name>
    <dbReference type="NCBI Taxonomy" id="52696"/>
    <lineage>
        <taxon>Bacteria</taxon>
        <taxon>Bacillati</taxon>
        <taxon>Actinomycetota</taxon>
        <taxon>Actinomycetes</taxon>
        <taxon>Micromonosporales</taxon>
        <taxon>Micromonosporaceae</taxon>
        <taxon>Actinoplanes</taxon>
    </lineage>
</organism>
<evidence type="ECO:0000313" key="1">
    <source>
        <dbReference type="EMBL" id="GID62835.1"/>
    </source>
</evidence>
<dbReference type="GO" id="GO:0050308">
    <property type="term" value="F:sugar-phosphatase activity"/>
    <property type="evidence" value="ECO:0007669"/>
    <property type="project" value="TreeGrafter"/>
</dbReference>
<dbReference type="SUPFAM" id="SSF56784">
    <property type="entry name" value="HAD-like"/>
    <property type="match status" value="1"/>
</dbReference>
<keyword evidence="2" id="KW-1185">Reference proteome</keyword>
<sequence>MAIEALIFDFDGLLMDTETTLLDSWRWEWRQHGLELDETGFFADHGGDVSEARYAALAAAVGASFDRAASHARRTAYRERVHAGLGLSPGIAAWLGEATRQGLRLAVASSSGSAWVRAHLARTGDLSRFEVVACGDEVAAHKPDPAVYRLALARLGLDASRAVAFEDSPHGVEAAQAAGLRCVAIPNAFTPEARYAHADVLLPSAATTILSEVLARATRSKSRSNS</sequence>
<dbReference type="InterPro" id="IPR023198">
    <property type="entry name" value="PGP-like_dom2"/>
</dbReference>
<dbReference type="SFLD" id="SFLDG01129">
    <property type="entry name" value="C1.5:_HAD__Beta-PGM__Phosphata"/>
    <property type="match status" value="1"/>
</dbReference>
<dbReference type="AlphaFoldDB" id="A0A919IB50"/>
<reference evidence="1" key="1">
    <citation type="submission" date="2021-01" db="EMBL/GenBank/DDBJ databases">
        <title>Whole genome shotgun sequence of Actinoplanes cyaneus NBRC 14990.</title>
        <authorList>
            <person name="Komaki H."/>
            <person name="Tamura T."/>
        </authorList>
    </citation>
    <scope>NUCLEOTIDE SEQUENCE</scope>
    <source>
        <strain evidence="1">NBRC 14990</strain>
    </source>
</reference>
<dbReference type="InterPro" id="IPR006439">
    <property type="entry name" value="HAD-SF_hydro_IA"/>
</dbReference>
<dbReference type="Pfam" id="PF13419">
    <property type="entry name" value="HAD_2"/>
    <property type="match status" value="1"/>
</dbReference>
<dbReference type="EMBL" id="BOMH01000004">
    <property type="protein sequence ID" value="GID62835.1"/>
    <property type="molecule type" value="Genomic_DNA"/>
</dbReference>
<dbReference type="PANTHER" id="PTHR43481:SF4">
    <property type="entry name" value="GLYCEROL-1-PHOSPHATE PHOSPHOHYDROLASE 1-RELATED"/>
    <property type="match status" value="1"/>
</dbReference>
<dbReference type="InterPro" id="IPR041492">
    <property type="entry name" value="HAD_2"/>
</dbReference>
<dbReference type="PRINTS" id="PR00413">
    <property type="entry name" value="HADHALOGNASE"/>
</dbReference>
<dbReference type="InterPro" id="IPR023214">
    <property type="entry name" value="HAD_sf"/>
</dbReference>
<evidence type="ECO:0000313" key="2">
    <source>
        <dbReference type="Proteomes" id="UP000619479"/>
    </source>
</evidence>
<dbReference type="SFLD" id="SFLDS00003">
    <property type="entry name" value="Haloacid_Dehalogenase"/>
    <property type="match status" value="1"/>
</dbReference>
<dbReference type="RefSeq" id="WP_203738299.1">
    <property type="nucleotide sequence ID" value="NZ_BAAAUC010000030.1"/>
</dbReference>